<protein>
    <submittedName>
        <fullName evidence="2">Uncharacterized protein</fullName>
    </submittedName>
</protein>
<reference evidence="2" key="2">
    <citation type="journal article" date="2015" name="Data Brief">
        <title>Shoot transcriptome of the giant reed, Arundo donax.</title>
        <authorList>
            <person name="Barrero R.A."/>
            <person name="Guerrero F.D."/>
            <person name="Moolhuijzen P."/>
            <person name="Goolsby J.A."/>
            <person name="Tidwell J."/>
            <person name="Bellgard S.E."/>
            <person name="Bellgard M.I."/>
        </authorList>
    </citation>
    <scope>NUCLEOTIDE SEQUENCE</scope>
    <source>
        <tissue evidence="2">Shoot tissue taken approximately 20 cm above the soil surface</tissue>
    </source>
</reference>
<name>A0A0A9ETM9_ARUDO</name>
<reference evidence="2" key="1">
    <citation type="submission" date="2014-09" db="EMBL/GenBank/DDBJ databases">
        <authorList>
            <person name="Magalhaes I.L.F."/>
            <person name="Oliveira U."/>
            <person name="Santos F.R."/>
            <person name="Vidigal T.H.D.A."/>
            <person name="Brescovit A.D."/>
            <person name="Santos A.J."/>
        </authorList>
    </citation>
    <scope>NUCLEOTIDE SEQUENCE</scope>
    <source>
        <tissue evidence="2">Shoot tissue taken approximately 20 cm above the soil surface</tissue>
    </source>
</reference>
<feature type="region of interest" description="Disordered" evidence="1">
    <location>
        <begin position="1"/>
        <end position="39"/>
    </location>
</feature>
<organism evidence="2">
    <name type="scientific">Arundo donax</name>
    <name type="common">Giant reed</name>
    <name type="synonym">Donax arundinaceus</name>
    <dbReference type="NCBI Taxonomy" id="35708"/>
    <lineage>
        <taxon>Eukaryota</taxon>
        <taxon>Viridiplantae</taxon>
        <taxon>Streptophyta</taxon>
        <taxon>Embryophyta</taxon>
        <taxon>Tracheophyta</taxon>
        <taxon>Spermatophyta</taxon>
        <taxon>Magnoliopsida</taxon>
        <taxon>Liliopsida</taxon>
        <taxon>Poales</taxon>
        <taxon>Poaceae</taxon>
        <taxon>PACMAD clade</taxon>
        <taxon>Arundinoideae</taxon>
        <taxon>Arundineae</taxon>
        <taxon>Arundo</taxon>
    </lineage>
</organism>
<dbReference type="AlphaFoldDB" id="A0A0A9ETM9"/>
<accession>A0A0A9ETM9</accession>
<dbReference type="EMBL" id="GBRH01195532">
    <property type="protein sequence ID" value="JAE02364.1"/>
    <property type="molecule type" value="Transcribed_RNA"/>
</dbReference>
<feature type="compositionally biased region" description="Gly residues" evidence="1">
    <location>
        <begin position="13"/>
        <end position="29"/>
    </location>
</feature>
<sequence length="39" mass="4068">MRQRWRWRKPDGGQDGYKTGGVGLHGGAGPAAATAELSA</sequence>
<proteinExistence type="predicted"/>
<evidence type="ECO:0000256" key="1">
    <source>
        <dbReference type="SAM" id="MobiDB-lite"/>
    </source>
</evidence>
<feature type="compositionally biased region" description="Low complexity" evidence="1">
    <location>
        <begin position="30"/>
        <end position="39"/>
    </location>
</feature>
<evidence type="ECO:0000313" key="2">
    <source>
        <dbReference type="EMBL" id="JAE02364.1"/>
    </source>
</evidence>